<gene>
    <name evidence="1" type="ORF">EGK74_08275</name>
</gene>
<proteinExistence type="predicted"/>
<sequence>MTKNPELRFKRGETVEITVLFDILDDYGISSLTGVTAVAQLRRKHGGDTVADFDVSVYPETPRVLLTLTAGVCAALDAGQYVTDVMFTRLSDGLTQYSSDIAVNIIKSTSHAD</sequence>
<protein>
    <submittedName>
        <fullName evidence="1">Uncharacterized protein</fullName>
    </submittedName>
</protein>
<evidence type="ECO:0000313" key="1">
    <source>
        <dbReference type="EMBL" id="RPD86227.1"/>
    </source>
</evidence>
<comment type="caution">
    <text evidence="1">The sequence shown here is derived from an EMBL/GenBank/DDBJ whole genome shotgun (WGS) entry which is preliminary data.</text>
</comment>
<accession>A0A3N4MWR2</accession>
<name>A0A3N4MWR2_9NEIS</name>
<dbReference type="Proteomes" id="UP000272412">
    <property type="component" value="Unassembled WGS sequence"/>
</dbReference>
<dbReference type="AlphaFoldDB" id="A0A3N4MWR2"/>
<evidence type="ECO:0000313" key="2">
    <source>
        <dbReference type="Proteomes" id="UP000272412"/>
    </source>
</evidence>
<dbReference type="OrthoDB" id="4146344at2"/>
<dbReference type="RefSeq" id="WP_123804376.1">
    <property type="nucleotide sequence ID" value="NZ_RPFL01000020.1"/>
</dbReference>
<reference evidence="1 2" key="1">
    <citation type="submission" date="2018-11" db="EMBL/GenBank/DDBJ databases">
        <title>Neisseria weixii sp. nov. isolated from the rectal contents of plateau pika (Ochotona cruzoniae).</title>
        <authorList>
            <person name="Zhang G."/>
        </authorList>
    </citation>
    <scope>NUCLEOTIDE SEQUENCE [LARGE SCALE GENOMIC DNA]</scope>
    <source>
        <strain evidence="1 2">10009</strain>
    </source>
</reference>
<dbReference type="EMBL" id="RPFL01000020">
    <property type="protein sequence ID" value="RPD86227.1"/>
    <property type="molecule type" value="Genomic_DNA"/>
</dbReference>
<organism evidence="1 2">
    <name type="scientific">Neisseria weixii</name>
    <dbReference type="NCBI Taxonomy" id="1853276"/>
    <lineage>
        <taxon>Bacteria</taxon>
        <taxon>Pseudomonadati</taxon>
        <taxon>Pseudomonadota</taxon>
        <taxon>Betaproteobacteria</taxon>
        <taxon>Neisseriales</taxon>
        <taxon>Neisseriaceae</taxon>
        <taxon>Neisseria</taxon>
    </lineage>
</organism>
<keyword evidence="2" id="KW-1185">Reference proteome</keyword>